<accession>A0ABT7NKC6</accession>
<dbReference type="PANTHER" id="PTHR43133:SF46">
    <property type="entry name" value="RNA POLYMERASE SIGMA-70 FACTOR ECF SUBFAMILY"/>
    <property type="match status" value="1"/>
</dbReference>
<dbReference type="NCBIfam" id="TIGR02937">
    <property type="entry name" value="sigma70-ECF"/>
    <property type="match status" value="1"/>
</dbReference>
<dbReference type="Proteomes" id="UP001170954">
    <property type="component" value="Unassembled WGS sequence"/>
</dbReference>
<dbReference type="InterPro" id="IPR007627">
    <property type="entry name" value="RNA_pol_sigma70_r2"/>
</dbReference>
<dbReference type="InterPro" id="IPR039425">
    <property type="entry name" value="RNA_pol_sigma-70-like"/>
</dbReference>
<dbReference type="InterPro" id="IPR013325">
    <property type="entry name" value="RNA_pol_sigma_r2"/>
</dbReference>
<feature type="domain" description="RNA polymerase sigma factor 70 region 4 type 2" evidence="6">
    <location>
        <begin position="121"/>
        <end position="172"/>
    </location>
</feature>
<evidence type="ECO:0000259" key="6">
    <source>
        <dbReference type="Pfam" id="PF08281"/>
    </source>
</evidence>
<dbReference type="EMBL" id="JACAGK010000011">
    <property type="protein sequence ID" value="MDM1047679.1"/>
    <property type="molecule type" value="Genomic_DNA"/>
</dbReference>
<evidence type="ECO:0000256" key="3">
    <source>
        <dbReference type="ARBA" id="ARBA00023082"/>
    </source>
</evidence>
<evidence type="ECO:0000313" key="8">
    <source>
        <dbReference type="Proteomes" id="UP001170954"/>
    </source>
</evidence>
<keyword evidence="2" id="KW-0805">Transcription regulation</keyword>
<comment type="caution">
    <text evidence="7">The sequence shown here is derived from an EMBL/GenBank/DDBJ whole genome shotgun (WGS) entry which is preliminary data.</text>
</comment>
<comment type="similarity">
    <text evidence="1">Belongs to the sigma-70 factor family. ECF subfamily.</text>
</comment>
<evidence type="ECO:0000313" key="7">
    <source>
        <dbReference type="EMBL" id="MDM1047679.1"/>
    </source>
</evidence>
<dbReference type="PANTHER" id="PTHR43133">
    <property type="entry name" value="RNA POLYMERASE ECF-TYPE SIGMA FACTO"/>
    <property type="match status" value="1"/>
</dbReference>
<dbReference type="InterPro" id="IPR036388">
    <property type="entry name" value="WH-like_DNA-bd_sf"/>
</dbReference>
<evidence type="ECO:0000256" key="2">
    <source>
        <dbReference type="ARBA" id="ARBA00023015"/>
    </source>
</evidence>
<dbReference type="InterPro" id="IPR013324">
    <property type="entry name" value="RNA_pol_sigma_r3/r4-like"/>
</dbReference>
<proteinExistence type="inferred from homology"/>
<reference evidence="7" key="2">
    <citation type="journal article" date="2022" name="Sci. Total Environ.">
        <title>Prevalence, transmission, and molecular epidemiology of tet(X)-positive bacteria among humans, animals, and environmental niches in China: An epidemiological, and genomic-based study.</title>
        <authorList>
            <person name="Dong N."/>
            <person name="Zeng Y."/>
            <person name="Cai C."/>
            <person name="Sun C."/>
            <person name="Lu J."/>
            <person name="Liu C."/>
            <person name="Zhou H."/>
            <person name="Sun Q."/>
            <person name="Shu L."/>
            <person name="Wang H."/>
            <person name="Wang Y."/>
            <person name="Wang S."/>
            <person name="Wu C."/>
            <person name="Chan E.W."/>
            <person name="Chen G."/>
            <person name="Shen Z."/>
            <person name="Chen S."/>
            <person name="Zhang R."/>
        </authorList>
    </citation>
    <scope>NUCLEOTIDE SEQUENCE</scope>
    <source>
        <strain evidence="7">R1692</strain>
    </source>
</reference>
<evidence type="ECO:0000256" key="1">
    <source>
        <dbReference type="ARBA" id="ARBA00010641"/>
    </source>
</evidence>
<evidence type="ECO:0000256" key="4">
    <source>
        <dbReference type="ARBA" id="ARBA00023163"/>
    </source>
</evidence>
<dbReference type="InterPro" id="IPR014327">
    <property type="entry name" value="RNA_pol_sigma70_bacteroid"/>
</dbReference>
<keyword evidence="8" id="KW-1185">Reference proteome</keyword>
<reference evidence="7" key="1">
    <citation type="submission" date="2020-06" db="EMBL/GenBank/DDBJ databases">
        <authorList>
            <person name="Dong N."/>
        </authorList>
    </citation>
    <scope>NUCLEOTIDE SEQUENCE</scope>
    <source>
        <strain evidence="7">R1692</strain>
    </source>
</reference>
<dbReference type="Pfam" id="PF04542">
    <property type="entry name" value="Sigma70_r2"/>
    <property type="match status" value="1"/>
</dbReference>
<feature type="domain" description="RNA polymerase sigma-70 region 2" evidence="5">
    <location>
        <begin position="27"/>
        <end position="92"/>
    </location>
</feature>
<gene>
    <name evidence="7" type="ORF">HX018_05420</name>
</gene>
<dbReference type="Gene3D" id="1.10.1740.10">
    <property type="match status" value="1"/>
</dbReference>
<dbReference type="NCBIfam" id="TIGR02985">
    <property type="entry name" value="Sig70_bacteroi1"/>
    <property type="match status" value="1"/>
</dbReference>
<organism evidence="7 8">
    <name type="scientific">Sphingobacterium hotanense</name>
    <dbReference type="NCBI Taxonomy" id="649196"/>
    <lineage>
        <taxon>Bacteria</taxon>
        <taxon>Pseudomonadati</taxon>
        <taxon>Bacteroidota</taxon>
        <taxon>Sphingobacteriia</taxon>
        <taxon>Sphingobacteriales</taxon>
        <taxon>Sphingobacteriaceae</taxon>
        <taxon>Sphingobacterium</taxon>
    </lineage>
</organism>
<evidence type="ECO:0000259" key="5">
    <source>
        <dbReference type="Pfam" id="PF04542"/>
    </source>
</evidence>
<dbReference type="Pfam" id="PF08281">
    <property type="entry name" value="Sigma70_r4_2"/>
    <property type="match status" value="1"/>
</dbReference>
<keyword evidence="4" id="KW-0804">Transcription</keyword>
<dbReference type="RefSeq" id="WP_286650708.1">
    <property type="nucleotide sequence ID" value="NZ_JACAGK010000011.1"/>
</dbReference>
<protein>
    <submittedName>
        <fullName evidence="7">RNA polymerase sigma-70 factor</fullName>
    </submittedName>
</protein>
<keyword evidence="3" id="KW-0731">Sigma factor</keyword>
<dbReference type="SUPFAM" id="SSF88946">
    <property type="entry name" value="Sigma2 domain of RNA polymerase sigma factors"/>
    <property type="match status" value="1"/>
</dbReference>
<dbReference type="SUPFAM" id="SSF88659">
    <property type="entry name" value="Sigma3 and sigma4 domains of RNA polymerase sigma factors"/>
    <property type="match status" value="1"/>
</dbReference>
<dbReference type="Gene3D" id="1.10.10.10">
    <property type="entry name" value="Winged helix-like DNA-binding domain superfamily/Winged helix DNA-binding domain"/>
    <property type="match status" value="1"/>
</dbReference>
<name>A0ABT7NKC6_9SPHI</name>
<sequence length="195" mass="22884">MLNKDAEADIVLWKGIVESDQQSFAALYKKYSSILFSSAYRILKDKEICEDIIQEVFVRIWLKRFEIQIKNVRSYLYQSVKNKVIDLIRNKKNNIQLSEIEDIIATEQTDSHVLKKEVETAIDQSIQQLPERCAEIFYLKKEQHLSNKEIAQKLNISTKTVENQITVAIKKLKIALSGRMDFFIPIFLYLFFQSL</sequence>
<dbReference type="InterPro" id="IPR013249">
    <property type="entry name" value="RNA_pol_sigma70_r4_t2"/>
</dbReference>
<dbReference type="InterPro" id="IPR014284">
    <property type="entry name" value="RNA_pol_sigma-70_dom"/>
</dbReference>